<name>A0A815QXC1_9BILA</name>
<protein>
    <recommendedName>
        <fullName evidence="11">Feruloyl esterase</fullName>
    </recommendedName>
</protein>
<dbReference type="Proteomes" id="UP000676336">
    <property type="component" value="Unassembled WGS sequence"/>
</dbReference>
<evidence type="ECO:0000256" key="6">
    <source>
        <dbReference type="ARBA" id="ARBA00023277"/>
    </source>
</evidence>
<evidence type="ECO:0008006" key="11">
    <source>
        <dbReference type="Google" id="ProtNLM"/>
    </source>
</evidence>
<evidence type="ECO:0000313" key="9">
    <source>
        <dbReference type="EMBL" id="CAF4956130.1"/>
    </source>
</evidence>
<dbReference type="GO" id="GO:0005576">
    <property type="term" value="C:extracellular region"/>
    <property type="evidence" value="ECO:0007669"/>
    <property type="project" value="UniProtKB-SubCell"/>
</dbReference>
<dbReference type="Gene3D" id="3.40.50.1820">
    <property type="entry name" value="alpha/beta hydrolase"/>
    <property type="match status" value="1"/>
</dbReference>
<dbReference type="InterPro" id="IPR029058">
    <property type="entry name" value="AB_hydrolase_fold"/>
</dbReference>
<organism evidence="8 10">
    <name type="scientific">Rotaria magnacalcarata</name>
    <dbReference type="NCBI Taxonomy" id="392030"/>
    <lineage>
        <taxon>Eukaryota</taxon>
        <taxon>Metazoa</taxon>
        <taxon>Spiralia</taxon>
        <taxon>Gnathifera</taxon>
        <taxon>Rotifera</taxon>
        <taxon>Eurotatoria</taxon>
        <taxon>Bdelloidea</taxon>
        <taxon>Philodinida</taxon>
        <taxon>Philodinidae</taxon>
        <taxon>Rotaria</taxon>
    </lineage>
</organism>
<evidence type="ECO:0000313" key="10">
    <source>
        <dbReference type="Proteomes" id="UP000663834"/>
    </source>
</evidence>
<feature type="non-terminal residue" evidence="8">
    <location>
        <position position="1"/>
    </location>
</feature>
<dbReference type="GO" id="GO:0045493">
    <property type="term" value="P:xylan catabolic process"/>
    <property type="evidence" value="ECO:0007669"/>
    <property type="project" value="UniProtKB-KW"/>
</dbReference>
<keyword evidence="6" id="KW-0119">Carbohydrate metabolism</keyword>
<keyword evidence="2" id="KW-0964">Secreted</keyword>
<evidence type="ECO:0000313" key="8">
    <source>
        <dbReference type="EMBL" id="CAF1467764.1"/>
    </source>
</evidence>
<dbReference type="PANTHER" id="PTHR38050:SF2">
    <property type="entry name" value="FERULOYL ESTERASE C-RELATED"/>
    <property type="match status" value="1"/>
</dbReference>
<evidence type="ECO:0000256" key="5">
    <source>
        <dbReference type="ARBA" id="ARBA00022801"/>
    </source>
</evidence>
<dbReference type="GO" id="GO:0030600">
    <property type="term" value="F:feruloyl esterase activity"/>
    <property type="evidence" value="ECO:0007669"/>
    <property type="project" value="InterPro"/>
</dbReference>
<gene>
    <name evidence="8" type="ORF">KQP761_LOCUS12884</name>
    <name evidence="9" type="ORF">SMN809_LOCUS54373</name>
</gene>
<dbReference type="Proteomes" id="UP000663834">
    <property type="component" value="Unassembled WGS sequence"/>
</dbReference>
<comment type="subcellular location">
    <subcellularLocation>
        <location evidence="1">Secreted</location>
    </subcellularLocation>
</comment>
<evidence type="ECO:0000256" key="2">
    <source>
        <dbReference type="ARBA" id="ARBA00022525"/>
    </source>
</evidence>
<proteinExistence type="predicted"/>
<comment type="caution">
    <text evidence="8">The sequence shown here is derived from an EMBL/GenBank/DDBJ whole genome shotgun (WGS) entry which is preliminary data.</text>
</comment>
<evidence type="ECO:0000256" key="4">
    <source>
        <dbReference type="ARBA" id="ARBA00022729"/>
    </source>
</evidence>
<sequence>AGFVNLLACTPSIASKIAAFATVSAAFYTGTFNGDCPTQRALPILDFHGTADTVVSYNGGQSHGGTQVSIDNFRQGWASRNDCQNKSTISHLSAETDPPHGKKI</sequence>
<dbReference type="InterPro" id="IPR043595">
    <property type="entry name" value="FaeB/C/D"/>
</dbReference>
<keyword evidence="5" id="KW-0378">Hydrolase</keyword>
<dbReference type="AlphaFoldDB" id="A0A815QXC1"/>
<dbReference type="PANTHER" id="PTHR38050">
    <property type="match status" value="1"/>
</dbReference>
<evidence type="ECO:0000256" key="1">
    <source>
        <dbReference type="ARBA" id="ARBA00004613"/>
    </source>
</evidence>
<reference evidence="8" key="1">
    <citation type="submission" date="2021-02" db="EMBL/GenBank/DDBJ databases">
        <authorList>
            <person name="Nowell W R."/>
        </authorList>
    </citation>
    <scope>NUCLEOTIDE SEQUENCE</scope>
</reference>
<dbReference type="EMBL" id="CAJNOW010005911">
    <property type="protein sequence ID" value="CAF1467764.1"/>
    <property type="molecule type" value="Genomic_DNA"/>
</dbReference>
<accession>A0A815QXC1</accession>
<keyword evidence="4" id="KW-0732">Signal</keyword>
<dbReference type="EMBL" id="CAJOBI010189421">
    <property type="protein sequence ID" value="CAF4956130.1"/>
    <property type="molecule type" value="Genomic_DNA"/>
</dbReference>
<keyword evidence="3" id="KW-0858">Xylan degradation</keyword>
<evidence type="ECO:0000256" key="3">
    <source>
        <dbReference type="ARBA" id="ARBA00022651"/>
    </source>
</evidence>
<dbReference type="OrthoDB" id="424610at2759"/>
<evidence type="ECO:0000256" key="7">
    <source>
        <dbReference type="ARBA" id="ARBA00023326"/>
    </source>
</evidence>
<keyword evidence="7" id="KW-0624">Polysaccharide degradation</keyword>